<feature type="domain" description="Lipoyl-binding" evidence="5">
    <location>
        <begin position="94"/>
        <end position="170"/>
    </location>
</feature>
<dbReference type="Pfam" id="PF00364">
    <property type="entry name" value="Biotin_lipoyl"/>
    <property type="match status" value="1"/>
</dbReference>
<dbReference type="PRINTS" id="PR01071">
    <property type="entry name" value="ACOABIOTINCC"/>
</dbReference>
<dbReference type="InterPro" id="IPR000089">
    <property type="entry name" value="Biotin_lipoyl"/>
</dbReference>
<dbReference type="CDD" id="cd06850">
    <property type="entry name" value="biotinyl_domain"/>
    <property type="match status" value="1"/>
</dbReference>
<dbReference type="RefSeq" id="WP_176336206.1">
    <property type="nucleotide sequence ID" value="NZ_BAAAEF010000032.1"/>
</dbReference>
<comment type="function">
    <text evidence="1 4">This protein is a component of the acetyl coenzyme A carboxylase complex; first, biotin carboxylase catalyzes the carboxylation of the carrier protein and then the transcarboxylase transfers the carboxyl group to form malonyl-CoA.</text>
</comment>
<organism evidence="6 7">
    <name type="scientific">Marinomonas primoryensis</name>
    <dbReference type="NCBI Taxonomy" id="178399"/>
    <lineage>
        <taxon>Bacteria</taxon>
        <taxon>Pseudomonadati</taxon>
        <taxon>Pseudomonadota</taxon>
        <taxon>Gammaproteobacteria</taxon>
        <taxon>Oceanospirillales</taxon>
        <taxon>Oceanospirillaceae</taxon>
        <taxon>Marinomonas</taxon>
    </lineage>
</organism>
<keyword evidence="3 4" id="KW-0092">Biotin</keyword>
<dbReference type="PROSITE" id="PS50968">
    <property type="entry name" value="BIOTINYL_LIPOYL"/>
    <property type="match status" value="1"/>
</dbReference>
<evidence type="ECO:0000313" key="7">
    <source>
        <dbReference type="Proteomes" id="UP000509371"/>
    </source>
</evidence>
<name>A0A859D4H0_9GAMM</name>
<dbReference type="GO" id="GO:0006633">
    <property type="term" value="P:fatty acid biosynthetic process"/>
    <property type="evidence" value="ECO:0007669"/>
    <property type="project" value="UniProtKB-UniPathway"/>
</dbReference>
<dbReference type="AlphaFoldDB" id="A0A859D4H0"/>
<dbReference type="InterPro" id="IPR011053">
    <property type="entry name" value="Single_hybrid_motif"/>
</dbReference>
<keyword evidence="4" id="KW-0444">Lipid biosynthesis</keyword>
<dbReference type="InterPro" id="IPR050709">
    <property type="entry name" value="Biotin_Carboxyl_Carrier/Decarb"/>
</dbReference>
<dbReference type="InterPro" id="IPR001249">
    <property type="entry name" value="AcCoA_biotinCC"/>
</dbReference>
<evidence type="ECO:0000256" key="4">
    <source>
        <dbReference type="RuleBase" id="RU364072"/>
    </source>
</evidence>
<protein>
    <recommendedName>
        <fullName evidence="2 4">Biotin carboxyl carrier protein of acetyl-CoA carboxylase</fullName>
    </recommendedName>
</protein>
<keyword evidence="4" id="KW-0276">Fatty acid metabolism</keyword>
<dbReference type="PANTHER" id="PTHR45266:SF3">
    <property type="entry name" value="OXALOACETATE DECARBOXYLASE ALPHA CHAIN"/>
    <property type="match status" value="1"/>
</dbReference>
<comment type="pathway">
    <text evidence="4">Lipid metabolism; fatty acid biosynthesis.</text>
</comment>
<gene>
    <name evidence="6" type="ORF">MP3633_3134</name>
</gene>
<accession>A0A859D4H0</accession>
<dbReference type="Gene3D" id="2.40.50.100">
    <property type="match status" value="1"/>
</dbReference>
<dbReference type="EMBL" id="CP054301">
    <property type="protein sequence ID" value="QKK81861.1"/>
    <property type="molecule type" value="Genomic_DNA"/>
</dbReference>
<dbReference type="KEGG" id="mpri:MP3633_3134"/>
<dbReference type="GO" id="GO:0003989">
    <property type="term" value="F:acetyl-CoA carboxylase activity"/>
    <property type="evidence" value="ECO:0007669"/>
    <property type="project" value="InterPro"/>
</dbReference>
<reference evidence="6 7" key="1">
    <citation type="submission" date="2020-06" db="EMBL/GenBank/DDBJ databases">
        <authorList>
            <person name="Voronona O.L."/>
            <person name="Aksenova E.I."/>
            <person name="Kunda M.S."/>
            <person name="Semenov A.N."/>
            <person name="Ryzhova N."/>
        </authorList>
    </citation>
    <scope>NUCLEOTIDE SEQUENCE [LARGE SCALE GENOMIC DNA]</scope>
    <source>
        <strain evidence="6 7">MPKMM3633</strain>
    </source>
</reference>
<dbReference type="SUPFAM" id="SSF51230">
    <property type="entry name" value="Single hybrid motif"/>
    <property type="match status" value="1"/>
</dbReference>
<sequence>MKNIEITLNDIKILTEWVNENNDIKEFSLNYQGLELFISRNEEVKGRLNLESSHVVPEKKPSNEIFIDDAVSISKKEPSSKEVINKKEEIKENEVIIKAPMVGTFYKSSSPDTPAFVEVGQAVKPDSVLCIIEVMKLMNNLEAKVNGTVKEIYVEDNQAVEFGQPLMLIIKD</sequence>
<evidence type="ECO:0000259" key="5">
    <source>
        <dbReference type="PROSITE" id="PS50968"/>
    </source>
</evidence>
<keyword evidence="4" id="KW-0275">Fatty acid biosynthesis</keyword>
<dbReference type="NCBIfam" id="TIGR00531">
    <property type="entry name" value="BCCP"/>
    <property type="match status" value="1"/>
</dbReference>
<keyword evidence="4" id="KW-0443">Lipid metabolism</keyword>
<evidence type="ECO:0000256" key="2">
    <source>
        <dbReference type="ARBA" id="ARBA00017562"/>
    </source>
</evidence>
<proteinExistence type="predicted"/>
<evidence type="ECO:0000256" key="1">
    <source>
        <dbReference type="ARBA" id="ARBA00003761"/>
    </source>
</evidence>
<dbReference type="PANTHER" id="PTHR45266">
    <property type="entry name" value="OXALOACETATE DECARBOXYLASE ALPHA CHAIN"/>
    <property type="match status" value="1"/>
</dbReference>
<evidence type="ECO:0000256" key="3">
    <source>
        <dbReference type="ARBA" id="ARBA00023267"/>
    </source>
</evidence>
<dbReference type="UniPathway" id="UPA00094"/>
<evidence type="ECO:0000313" key="6">
    <source>
        <dbReference type="EMBL" id="QKK81861.1"/>
    </source>
</evidence>
<dbReference type="Proteomes" id="UP000509371">
    <property type="component" value="Chromosome"/>
</dbReference>
<dbReference type="GO" id="GO:0009317">
    <property type="term" value="C:acetyl-CoA carboxylase complex"/>
    <property type="evidence" value="ECO:0007669"/>
    <property type="project" value="InterPro"/>
</dbReference>